<proteinExistence type="predicted"/>
<name>A0AAV0FZH9_9ASTE</name>
<gene>
    <name evidence="2" type="ORF">CEPIT_LOCUS38871</name>
</gene>
<dbReference type="GO" id="GO:0004523">
    <property type="term" value="F:RNA-DNA hybrid ribonuclease activity"/>
    <property type="evidence" value="ECO:0007669"/>
    <property type="project" value="InterPro"/>
</dbReference>
<dbReference type="Gene3D" id="3.30.420.10">
    <property type="entry name" value="Ribonuclease H-like superfamily/Ribonuclease H"/>
    <property type="match status" value="1"/>
</dbReference>
<evidence type="ECO:0000313" key="2">
    <source>
        <dbReference type="EMBL" id="CAH9141098.1"/>
    </source>
</evidence>
<sequence>MEHKYTERDGGAINRLGECHPREAEALATREALSWIKETSWSNIDVESDALQLIKAIQDGQQESAFGVIVEDIKDLSTSISGIEFTYVKRSANRVVQNPAKAWFYVLLP</sequence>
<dbReference type="AlphaFoldDB" id="A0AAV0FZH9"/>
<dbReference type="InterPro" id="IPR012337">
    <property type="entry name" value="RNaseH-like_sf"/>
</dbReference>
<dbReference type="InterPro" id="IPR002156">
    <property type="entry name" value="RNaseH_domain"/>
</dbReference>
<dbReference type="InterPro" id="IPR036397">
    <property type="entry name" value="RNaseH_sf"/>
</dbReference>
<dbReference type="Pfam" id="PF13456">
    <property type="entry name" value="RVT_3"/>
    <property type="match status" value="1"/>
</dbReference>
<keyword evidence="3" id="KW-1185">Reference proteome</keyword>
<dbReference type="InterPro" id="IPR052929">
    <property type="entry name" value="RNase_H-like_EbsB-rel"/>
</dbReference>
<feature type="domain" description="RNase H type-1" evidence="1">
    <location>
        <begin position="20"/>
        <end position="101"/>
    </location>
</feature>
<dbReference type="InterPro" id="IPR044730">
    <property type="entry name" value="RNase_H-like_dom_plant"/>
</dbReference>
<dbReference type="CDD" id="cd06222">
    <property type="entry name" value="RNase_H_like"/>
    <property type="match status" value="1"/>
</dbReference>
<evidence type="ECO:0000313" key="3">
    <source>
        <dbReference type="Proteomes" id="UP001152523"/>
    </source>
</evidence>
<evidence type="ECO:0000259" key="1">
    <source>
        <dbReference type="Pfam" id="PF13456"/>
    </source>
</evidence>
<dbReference type="GO" id="GO:0003676">
    <property type="term" value="F:nucleic acid binding"/>
    <property type="evidence" value="ECO:0007669"/>
    <property type="project" value="InterPro"/>
</dbReference>
<dbReference type="SUPFAM" id="SSF53098">
    <property type="entry name" value="Ribonuclease H-like"/>
    <property type="match status" value="1"/>
</dbReference>
<protein>
    <recommendedName>
        <fullName evidence="1">RNase H type-1 domain-containing protein</fullName>
    </recommendedName>
</protein>
<dbReference type="EMBL" id="CAMAPF010001028">
    <property type="protein sequence ID" value="CAH9141098.1"/>
    <property type="molecule type" value="Genomic_DNA"/>
</dbReference>
<reference evidence="2" key="1">
    <citation type="submission" date="2022-07" db="EMBL/GenBank/DDBJ databases">
        <authorList>
            <person name="Macas J."/>
            <person name="Novak P."/>
            <person name="Neumann P."/>
        </authorList>
    </citation>
    <scope>NUCLEOTIDE SEQUENCE</scope>
</reference>
<accession>A0AAV0FZH9</accession>
<dbReference type="Proteomes" id="UP001152523">
    <property type="component" value="Unassembled WGS sequence"/>
</dbReference>
<dbReference type="PANTHER" id="PTHR47074">
    <property type="entry name" value="BNAC02G40300D PROTEIN"/>
    <property type="match status" value="1"/>
</dbReference>
<comment type="caution">
    <text evidence="2">The sequence shown here is derived from an EMBL/GenBank/DDBJ whole genome shotgun (WGS) entry which is preliminary data.</text>
</comment>
<dbReference type="PANTHER" id="PTHR47074:SF11">
    <property type="entry name" value="REVERSE TRANSCRIPTASE-LIKE PROTEIN"/>
    <property type="match status" value="1"/>
</dbReference>
<organism evidence="2 3">
    <name type="scientific">Cuscuta epithymum</name>
    <dbReference type="NCBI Taxonomy" id="186058"/>
    <lineage>
        <taxon>Eukaryota</taxon>
        <taxon>Viridiplantae</taxon>
        <taxon>Streptophyta</taxon>
        <taxon>Embryophyta</taxon>
        <taxon>Tracheophyta</taxon>
        <taxon>Spermatophyta</taxon>
        <taxon>Magnoliopsida</taxon>
        <taxon>eudicotyledons</taxon>
        <taxon>Gunneridae</taxon>
        <taxon>Pentapetalae</taxon>
        <taxon>asterids</taxon>
        <taxon>lamiids</taxon>
        <taxon>Solanales</taxon>
        <taxon>Convolvulaceae</taxon>
        <taxon>Cuscuteae</taxon>
        <taxon>Cuscuta</taxon>
        <taxon>Cuscuta subgen. Cuscuta</taxon>
    </lineage>
</organism>